<dbReference type="EMBL" id="HM588723">
    <property type="protein sequence ID" value="ADU03658.1"/>
    <property type="molecule type" value="Genomic_RNA"/>
</dbReference>
<reference evidence="1 2" key="1">
    <citation type="journal article" date="2011" name="Virus Genes">
        <title>An assemblage of closteroviruses infects Hawaiian ti (Cordyline fruticosa L.).</title>
        <authorList>
            <person name="Melzer M.J."/>
            <person name="Sether D.M."/>
            <person name="Borth W.B."/>
            <person name="Mersino E.F."/>
            <person name="Hu J.S."/>
        </authorList>
    </citation>
    <scope>NUCLEOTIDE SEQUENCE [LARGE SCALE GENOMIC DNA]</scope>
    <source>
        <strain evidence="1">Kahaluu-1</strain>
    </source>
</reference>
<evidence type="ECO:0000313" key="2">
    <source>
        <dbReference type="Proteomes" id="UP000232887"/>
    </source>
</evidence>
<dbReference type="Proteomes" id="UP000232887">
    <property type="component" value="Segment"/>
</dbReference>
<keyword evidence="2" id="KW-1185">Reference proteome</keyword>
<accession>E7CT66</accession>
<organism evidence="1 2">
    <name type="scientific">Cordyline virus 1</name>
    <dbReference type="NCBI Taxonomy" id="937809"/>
    <lineage>
        <taxon>Viruses</taxon>
        <taxon>Riboviria</taxon>
        <taxon>Orthornavirae</taxon>
        <taxon>Kitrinoviricota</taxon>
        <taxon>Alsuviricetes</taxon>
        <taxon>Martellivirales</taxon>
        <taxon>Closteroviridae</taxon>
        <taxon>Velarivirus</taxon>
        <taxon>Velarivirus unicordylinae</taxon>
    </lineage>
</organism>
<protein>
    <submittedName>
        <fullName evidence="1">p6</fullName>
    </submittedName>
</protein>
<dbReference type="RefSeq" id="YP_009506347.1">
    <property type="nucleotide sequence ID" value="NC_038421.1"/>
</dbReference>
<proteinExistence type="predicted"/>
<dbReference type="GeneID" id="37617196"/>
<sequence length="48" mass="5715">MEELVNTLKHCGKTVYKFEQKDEDAVIMIKFEENSFVKIFISFKQSKL</sequence>
<dbReference type="KEGG" id="vg:37617196"/>
<evidence type="ECO:0000313" key="1">
    <source>
        <dbReference type="EMBL" id="ADU03658.1"/>
    </source>
</evidence>
<name>E7CT66_9CLOS</name>